<keyword evidence="6" id="KW-1185">Reference proteome</keyword>
<evidence type="ECO:0000256" key="3">
    <source>
        <dbReference type="ARBA" id="ARBA00022840"/>
    </source>
</evidence>
<reference evidence="6" key="1">
    <citation type="submission" date="2016-05" db="EMBL/GenBank/DDBJ databases">
        <title>Comparative genomics of biotechnologically important yeasts.</title>
        <authorList>
            <consortium name="DOE Joint Genome Institute"/>
            <person name="Riley R."/>
            <person name="Haridas S."/>
            <person name="Wolfe K.H."/>
            <person name="Lopes M.R."/>
            <person name="Hittinger C.T."/>
            <person name="Goker M."/>
            <person name="Salamov A."/>
            <person name="Wisecaver J."/>
            <person name="Long T.M."/>
            <person name="Aerts A.L."/>
            <person name="Barry K."/>
            <person name="Choi C."/>
            <person name="Clum A."/>
            <person name="Coughlan A.Y."/>
            <person name="Deshpande S."/>
            <person name="Douglass A.P."/>
            <person name="Hanson S.J."/>
            <person name="Klenk H.-P."/>
            <person name="Labutti K."/>
            <person name="Lapidus A."/>
            <person name="Lindquist E."/>
            <person name="Lipzen A."/>
            <person name="Meier-Kolthoff J.P."/>
            <person name="Ohm R.A."/>
            <person name="Otillar R.P."/>
            <person name="Pangilinan J."/>
            <person name="Peng Y."/>
            <person name="Rokas A."/>
            <person name="Rosa C.A."/>
            <person name="Scheuner C."/>
            <person name="Sibirny A.A."/>
            <person name="Slot J.C."/>
            <person name="Stielow J.B."/>
            <person name="Sun H."/>
            <person name="Kurtzman C.P."/>
            <person name="Blackwell M."/>
            <person name="Grigoriev I.V."/>
            <person name="Jeffries T.W."/>
        </authorList>
    </citation>
    <scope>NUCLEOTIDE SEQUENCE [LARGE SCALE GENOMIC DNA]</scope>
    <source>
        <strain evidence="6">NRRL Y-1933</strain>
    </source>
</reference>
<dbReference type="STRING" id="984485.A0A1E4RQ60"/>
<feature type="domain" description="Helicase C-terminal" evidence="4">
    <location>
        <begin position="1057"/>
        <end position="1201"/>
    </location>
</feature>
<organism evidence="5 6">
    <name type="scientific">Hyphopichia burtonii NRRL Y-1933</name>
    <dbReference type="NCBI Taxonomy" id="984485"/>
    <lineage>
        <taxon>Eukaryota</taxon>
        <taxon>Fungi</taxon>
        <taxon>Dikarya</taxon>
        <taxon>Ascomycota</taxon>
        <taxon>Saccharomycotina</taxon>
        <taxon>Pichiomycetes</taxon>
        <taxon>Debaryomycetaceae</taxon>
        <taxon>Hyphopichia</taxon>
    </lineage>
</organism>
<dbReference type="Proteomes" id="UP000095085">
    <property type="component" value="Unassembled WGS sequence"/>
</dbReference>
<accession>A0A1E4RQ60</accession>
<evidence type="ECO:0000256" key="1">
    <source>
        <dbReference type="ARBA" id="ARBA00022741"/>
    </source>
</evidence>
<dbReference type="GO" id="GO:0005524">
    <property type="term" value="F:ATP binding"/>
    <property type="evidence" value="ECO:0007669"/>
    <property type="project" value="UniProtKB-KW"/>
</dbReference>
<dbReference type="SUPFAM" id="SSF52540">
    <property type="entry name" value="P-loop containing nucleoside triphosphate hydrolases"/>
    <property type="match status" value="2"/>
</dbReference>
<dbReference type="InterPro" id="IPR014001">
    <property type="entry name" value="Helicase_ATP-bd"/>
</dbReference>
<dbReference type="GO" id="GO:0006281">
    <property type="term" value="P:DNA repair"/>
    <property type="evidence" value="ECO:0007669"/>
    <property type="project" value="TreeGrafter"/>
</dbReference>
<evidence type="ECO:0000259" key="4">
    <source>
        <dbReference type="PROSITE" id="PS51194"/>
    </source>
</evidence>
<dbReference type="InterPro" id="IPR049730">
    <property type="entry name" value="SNF2/RAD54-like_C"/>
</dbReference>
<dbReference type="RefSeq" id="XP_020078491.1">
    <property type="nucleotide sequence ID" value="XM_020220375.1"/>
</dbReference>
<protein>
    <recommendedName>
        <fullName evidence="4">Helicase C-terminal domain-containing protein</fullName>
    </recommendedName>
</protein>
<dbReference type="GO" id="GO:0005634">
    <property type="term" value="C:nucleus"/>
    <property type="evidence" value="ECO:0007669"/>
    <property type="project" value="TreeGrafter"/>
</dbReference>
<dbReference type="GeneID" id="30994925"/>
<evidence type="ECO:0000256" key="2">
    <source>
        <dbReference type="ARBA" id="ARBA00022801"/>
    </source>
</evidence>
<dbReference type="OrthoDB" id="2801544at2759"/>
<dbReference type="PANTHER" id="PTHR45626:SF51">
    <property type="entry name" value="SNF2-RELATED DOMAIN-CONTAINING PROTEIN"/>
    <property type="match status" value="1"/>
</dbReference>
<proteinExistence type="predicted"/>
<dbReference type="InterPro" id="IPR038718">
    <property type="entry name" value="SNF2-like_sf"/>
</dbReference>
<dbReference type="Gene3D" id="3.40.50.300">
    <property type="entry name" value="P-loop containing nucleotide triphosphate hydrolases"/>
    <property type="match status" value="1"/>
</dbReference>
<dbReference type="Pfam" id="PF00176">
    <property type="entry name" value="SNF2-rel_dom"/>
    <property type="match status" value="1"/>
</dbReference>
<keyword evidence="2" id="KW-0378">Hydrolase</keyword>
<dbReference type="PROSITE" id="PS51194">
    <property type="entry name" value="HELICASE_CTER"/>
    <property type="match status" value="1"/>
</dbReference>
<dbReference type="Pfam" id="PF00271">
    <property type="entry name" value="Helicase_C"/>
    <property type="match status" value="1"/>
</dbReference>
<sequence length="1353" mass="154725">MGPKRKTPNPQLRKRSLPNSLVQSIYQFTNDLNQLIPIGTLNFIDMPLGETLLYGLETGHDGLGSRWKWADLDFLLSTIKENRLNPLATDLLHLIRFRYLMATYKTFKVRIPQKANDYTVVCKVRLYGVPTDVGGSLQILRWRDGLPKNWFVESNYKRIWTQYINIIDYSEEGWNTPLNGILLLELSKTPMLLISFIFDGADARMPNHKIRSPNFHIDRWTSNRPFLLSPKDASQPLGLRLQEVYNSIMTPEFPALSATYTKAYGTVPTPEETLSRIIKESETGEVAIDGVKSKLYPFQVKSLSKMLEKESSPKRALIPNMIKLKCPNLFNNYYFDLFNYRLYTSPELYALPRGGILGESMGVGKTLICLSLVCLTKFDVSTVPEDLLLYDDSDEDISVLYPDQQRELFSPKPALITLLVDICKKTINQCSLPWKYYLNDLPTSVVKQLLGSAGSFKIPLKNLQYASAFSLKSTAPLTRWRQTDINAPAEGNIYRTLYLCNTTLIIVPDNIFHQWNNELKKHIEPTYLKKLFISNHFNKSVSNTNGTFIESVPSDVKTLLDYDLIIISTSLLVSQISKLRTGNSPLNNVYWKRLIIDEGHSLSSKSKTSDLCKNFHAERRWAVSGTPTSGLTRLQIDEQTDEQGDINSSPGKKNKYLVKTDFNEKEDLSKLSNIVSNFLKIEPFYSQPKAWQNLIAKPFIKDLYGSKTSLTNLLNEIMVRHNLGDIDQDLKLPQLHHEAVFLEPSYHNKISINLFTAVLAVNAVSSERTDVDYMFHPANRPQLRRLVTNLQRATFHWTGFQQEDVEGLIHVCVHSLKKRRANGKSIYSDYDLSLVKQALEASRLALSNPRWRTSALLHEMNYYLSKLPDIFTKSFGTGVLQTTDSSGRTNDVGVFGAPHIQTMQEFFYKNRFLNMSDAEKLNEKLDAAAKPFWSSYWQNAVKRNTEKFNKQDTNQSLSASVMPEQITNAIETPSVLDNLDENSRNVLTTPKRKTQIKLNDVSPEDKLKRTNGEGLKMTDDITNNFSALGSSTSYQSIRESRLLGTASSKLSYLASRLLEHQKAKVKSIVFFEFEDSAYYLTELLELMGIGYILYATFISPTERANNLAEFGGFDSENNGGITLIMDLRLASHGLTVISATRVYFISPVWHRSVEAQAIKRAHRIGQTKDVYVETLVLKGTLEEEIYKKRSKETDSEIDNEQEKKNKFVIDDTGMQDFILKHKFLDVEENDPEYSPFFAPALNKNAFFDPLHDEGDILEYALLEHKDIIHKKDNVLLLREWIVYVFSKECLDRLNLIKAFKTTKRKHKDEFLFEFAEAGYKSEVNEKMDQETEAIKKLASLLDLALPKRKKVRF</sequence>
<dbReference type="InterPro" id="IPR027417">
    <property type="entry name" value="P-loop_NTPase"/>
</dbReference>
<dbReference type="Gene3D" id="3.40.50.10810">
    <property type="entry name" value="Tandem AAA-ATPase domain"/>
    <property type="match status" value="1"/>
</dbReference>
<dbReference type="EMBL" id="KV454538">
    <property type="protein sequence ID" value="ODV69424.1"/>
    <property type="molecule type" value="Genomic_DNA"/>
</dbReference>
<dbReference type="SMART" id="SM00487">
    <property type="entry name" value="DEXDc"/>
    <property type="match status" value="1"/>
</dbReference>
<dbReference type="GO" id="GO:0008094">
    <property type="term" value="F:ATP-dependent activity, acting on DNA"/>
    <property type="evidence" value="ECO:0007669"/>
    <property type="project" value="TreeGrafter"/>
</dbReference>
<keyword evidence="1" id="KW-0547">Nucleotide-binding</keyword>
<dbReference type="InterPro" id="IPR000330">
    <property type="entry name" value="SNF2_N"/>
</dbReference>
<evidence type="ECO:0000313" key="6">
    <source>
        <dbReference type="Proteomes" id="UP000095085"/>
    </source>
</evidence>
<dbReference type="GO" id="GO:0016787">
    <property type="term" value="F:hydrolase activity"/>
    <property type="evidence" value="ECO:0007669"/>
    <property type="project" value="UniProtKB-KW"/>
</dbReference>
<name>A0A1E4RQ60_9ASCO</name>
<dbReference type="InterPro" id="IPR050628">
    <property type="entry name" value="SNF2_RAD54_helicase_TF"/>
</dbReference>
<keyword evidence="3" id="KW-0067">ATP-binding</keyword>
<evidence type="ECO:0000313" key="5">
    <source>
        <dbReference type="EMBL" id="ODV69424.1"/>
    </source>
</evidence>
<dbReference type="CDD" id="cd18793">
    <property type="entry name" value="SF2_C_SNF"/>
    <property type="match status" value="1"/>
</dbReference>
<dbReference type="PANTHER" id="PTHR45626">
    <property type="entry name" value="TRANSCRIPTION TERMINATION FACTOR 2-RELATED"/>
    <property type="match status" value="1"/>
</dbReference>
<dbReference type="InterPro" id="IPR001650">
    <property type="entry name" value="Helicase_C-like"/>
</dbReference>
<gene>
    <name evidence="5" type="ORF">HYPBUDRAFT_151193</name>
</gene>